<comment type="caution">
    <text evidence="2">The sequence shown here is derived from an EMBL/GenBank/DDBJ whole genome shotgun (WGS) entry which is preliminary data.</text>
</comment>
<feature type="transmembrane region" description="Helical" evidence="1">
    <location>
        <begin position="20"/>
        <end position="38"/>
    </location>
</feature>
<feature type="transmembrane region" description="Helical" evidence="1">
    <location>
        <begin position="310"/>
        <end position="331"/>
    </location>
</feature>
<dbReference type="Proteomes" id="UP000466307">
    <property type="component" value="Unassembled WGS sequence"/>
</dbReference>
<keyword evidence="3" id="KW-1185">Reference proteome</keyword>
<dbReference type="NCBIfam" id="TIGR04370">
    <property type="entry name" value="glyco_rpt_poly"/>
    <property type="match status" value="1"/>
</dbReference>
<dbReference type="InterPro" id="IPR029468">
    <property type="entry name" value="O-ag_pol_Wzy"/>
</dbReference>
<evidence type="ECO:0000313" key="3">
    <source>
        <dbReference type="Proteomes" id="UP000466307"/>
    </source>
</evidence>
<name>A0A7K3LTS2_9ACTN</name>
<protein>
    <submittedName>
        <fullName evidence="2">O-antigen polysaccharide polymerase Wzy</fullName>
    </submittedName>
</protein>
<feature type="transmembrane region" description="Helical" evidence="1">
    <location>
        <begin position="111"/>
        <end position="128"/>
    </location>
</feature>
<dbReference type="RefSeq" id="WP_162128869.1">
    <property type="nucleotide sequence ID" value="NZ_JAADZU010000078.1"/>
</dbReference>
<sequence length="415" mass="44604">MADSRYLSASLSDALTNSLHQALLFLVACFGVYWLLTANRGGDGIRERVKRRSAVRGPVWTPSADVTRWAVVVASAVALICVVVLVSRAGGIGGYFGQIANRSSYLRGSNYLVYSYLPLLASCVVHILSRRRESLAPGLIAYVGVSCLFIVTFVSGGRGPLIFGGLIPMLLVFQTGKRPLSIGKLVGVLAIGAVGAMAYSVKFRESQFATGDQLGGGASISPSYLFERFMAGTELRPVDSLIRLNEANSVGQLDFQNGSTYAASLAWFVPRAAWASKPGGGANTWFTQRYLPRFYGSERVETSISAVGEAFANFSWLGVIVAGMAFGLALFGLRRSLVRSDRVFQSSIVIVCTPYVVSLMRGDLYQNLGQVVVLICIVAALCWIGDVRSKADRVLETKSVGIVRGSFGTSEPVMR</sequence>
<feature type="transmembrane region" description="Helical" evidence="1">
    <location>
        <begin position="368"/>
        <end position="385"/>
    </location>
</feature>
<feature type="transmembrane region" description="Helical" evidence="1">
    <location>
        <begin position="69"/>
        <end position="91"/>
    </location>
</feature>
<keyword evidence="1" id="KW-0472">Membrane</keyword>
<evidence type="ECO:0000256" key="1">
    <source>
        <dbReference type="SAM" id="Phobius"/>
    </source>
</evidence>
<dbReference type="Pfam" id="PF14296">
    <property type="entry name" value="O-ag_pol_Wzy"/>
    <property type="match status" value="1"/>
</dbReference>
<organism evidence="2 3">
    <name type="scientific">Gordonia desulfuricans</name>
    <dbReference type="NCBI Taxonomy" id="89051"/>
    <lineage>
        <taxon>Bacteria</taxon>
        <taxon>Bacillati</taxon>
        <taxon>Actinomycetota</taxon>
        <taxon>Actinomycetes</taxon>
        <taxon>Mycobacteriales</taxon>
        <taxon>Gordoniaceae</taxon>
        <taxon>Gordonia</taxon>
    </lineage>
</organism>
<feature type="transmembrane region" description="Helical" evidence="1">
    <location>
        <begin position="135"/>
        <end position="154"/>
    </location>
</feature>
<gene>
    <name evidence="2" type="ORF">GYA93_19150</name>
</gene>
<accession>A0A7K3LTS2</accession>
<proteinExistence type="predicted"/>
<evidence type="ECO:0000313" key="2">
    <source>
        <dbReference type="EMBL" id="NDK91674.1"/>
    </source>
</evidence>
<reference evidence="2 3" key="1">
    <citation type="submission" date="2020-01" db="EMBL/GenBank/DDBJ databases">
        <title>Investigation of new actinobacteria for the biodesulphurisation of diesel fuel.</title>
        <authorList>
            <person name="Athi Narayanan S.M."/>
        </authorList>
    </citation>
    <scope>NUCLEOTIDE SEQUENCE [LARGE SCALE GENOMIC DNA]</scope>
    <source>
        <strain evidence="2 3">213E</strain>
    </source>
</reference>
<keyword evidence="1" id="KW-0812">Transmembrane</keyword>
<feature type="transmembrane region" description="Helical" evidence="1">
    <location>
        <begin position="183"/>
        <end position="201"/>
    </location>
</feature>
<dbReference type="EMBL" id="JAADZU010000078">
    <property type="protein sequence ID" value="NDK91674.1"/>
    <property type="molecule type" value="Genomic_DNA"/>
</dbReference>
<dbReference type="PROSITE" id="PS51257">
    <property type="entry name" value="PROKAR_LIPOPROTEIN"/>
    <property type="match status" value="1"/>
</dbReference>
<dbReference type="AlphaFoldDB" id="A0A7K3LTS2"/>
<keyword evidence="1" id="KW-1133">Transmembrane helix</keyword>